<dbReference type="OrthoDB" id="2166284at2"/>
<keyword evidence="2" id="KW-1185">Reference proteome</keyword>
<evidence type="ECO:0000313" key="1">
    <source>
        <dbReference type="EMBL" id="KUP04286.1"/>
    </source>
</evidence>
<dbReference type="EMBL" id="LDYG01000052">
    <property type="protein sequence ID" value="KUP04286.1"/>
    <property type="molecule type" value="Genomic_DNA"/>
</dbReference>
<dbReference type="STRING" id="1150625.Q75_15960"/>
<reference evidence="1 2" key="1">
    <citation type="journal article" date="2016" name="Front. Microbiol.">
        <title>Microevolution Analysis of Bacillus coahuilensis Unveils Differences in Phosphorus Acquisition Strategies and Their Regulation.</title>
        <authorList>
            <person name="Gomez-Lunar Z."/>
            <person name="Hernandez-Gonzalez I."/>
            <person name="Rodriguez-Torres M.D."/>
            <person name="Souza V."/>
            <person name="Olmedo-Alvarez G."/>
        </authorList>
    </citation>
    <scope>NUCLEOTIDE SEQUENCE [LARGE SCALE GENOMIC DNA]</scope>
    <source>
        <strain evidence="2">p1.1.43</strain>
    </source>
</reference>
<protein>
    <submittedName>
        <fullName evidence="1">Uncharacterized protein</fullName>
    </submittedName>
</protein>
<dbReference type="Proteomes" id="UP000074108">
    <property type="component" value="Unassembled WGS sequence"/>
</dbReference>
<sequence>MKAIFGRKVSNLAELKEITEGALKQGQRGQSYCVTKEVLLEDNDFDSFANDFFNDQPWITKEDGGVNQEREVRCIRVINLSTGEKVLVNTEGYTYPRYTAIEND</sequence>
<dbReference type="RefSeq" id="WP_059351949.1">
    <property type="nucleotide sequence ID" value="NZ_LDYG01000052.1"/>
</dbReference>
<dbReference type="AlphaFoldDB" id="A0A147K4G2"/>
<organism evidence="1 2">
    <name type="scientific">Bacillus coahuilensis p1.1.43</name>
    <dbReference type="NCBI Taxonomy" id="1150625"/>
    <lineage>
        <taxon>Bacteria</taxon>
        <taxon>Bacillati</taxon>
        <taxon>Bacillota</taxon>
        <taxon>Bacilli</taxon>
        <taxon>Bacillales</taxon>
        <taxon>Bacillaceae</taxon>
        <taxon>Bacillus</taxon>
    </lineage>
</organism>
<name>A0A147K4G2_9BACI</name>
<dbReference type="PATRIC" id="fig|1150625.3.peg.3338"/>
<accession>A0A147K4G2</accession>
<evidence type="ECO:0000313" key="2">
    <source>
        <dbReference type="Proteomes" id="UP000074108"/>
    </source>
</evidence>
<comment type="caution">
    <text evidence="1">The sequence shown here is derived from an EMBL/GenBank/DDBJ whole genome shotgun (WGS) entry which is preliminary data.</text>
</comment>
<proteinExistence type="predicted"/>
<gene>
    <name evidence="1" type="ORF">Q75_15960</name>
</gene>